<dbReference type="RefSeq" id="WP_204815530.1">
    <property type="nucleotide sequence ID" value="NZ_JANHOF010000001.1"/>
</dbReference>
<dbReference type="EMBL" id="JBHLVF010000041">
    <property type="protein sequence ID" value="MFC0394384.1"/>
    <property type="molecule type" value="Genomic_DNA"/>
</dbReference>
<proteinExistence type="inferred from homology"/>
<feature type="transmembrane region" description="Helical" evidence="8">
    <location>
        <begin position="225"/>
        <end position="249"/>
    </location>
</feature>
<feature type="transmembrane region" description="Helical" evidence="8">
    <location>
        <begin position="333"/>
        <end position="356"/>
    </location>
</feature>
<evidence type="ECO:0000256" key="3">
    <source>
        <dbReference type="ARBA" id="ARBA00022448"/>
    </source>
</evidence>
<evidence type="ECO:0000256" key="4">
    <source>
        <dbReference type="ARBA" id="ARBA00022544"/>
    </source>
</evidence>
<keyword evidence="3" id="KW-0813">Transport</keyword>
<evidence type="ECO:0000256" key="5">
    <source>
        <dbReference type="ARBA" id="ARBA00022692"/>
    </source>
</evidence>
<comment type="subcellular location">
    <subcellularLocation>
        <location evidence="1">Membrane</location>
        <topology evidence="1">Multi-pass membrane protein</topology>
    </subcellularLocation>
</comment>
<comment type="caution">
    <text evidence="9">The sequence shown here is derived from an EMBL/GenBank/DDBJ whole genome shotgun (WGS) entry which is preliminary data.</text>
</comment>
<comment type="similarity">
    <text evidence="2">Belongs to the amino acid-polyamine-organocation (APC) superfamily. Spore germination protein (SGP) (TC 2.A.3.9) family.</text>
</comment>
<dbReference type="InterPro" id="IPR004761">
    <property type="entry name" value="Spore_GerAB"/>
</dbReference>
<name>A0ABV6JEQ5_9BACL</name>
<organism evidence="9 10">
    <name type="scientific">Paenibacillus mendelii</name>
    <dbReference type="NCBI Taxonomy" id="206163"/>
    <lineage>
        <taxon>Bacteria</taxon>
        <taxon>Bacillati</taxon>
        <taxon>Bacillota</taxon>
        <taxon>Bacilli</taxon>
        <taxon>Bacillales</taxon>
        <taxon>Paenibacillaceae</taxon>
        <taxon>Paenibacillus</taxon>
    </lineage>
</organism>
<feature type="transmembrane region" description="Helical" evidence="8">
    <location>
        <begin position="304"/>
        <end position="321"/>
    </location>
</feature>
<feature type="transmembrane region" description="Helical" evidence="8">
    <location>
        <begin position="73"/>
        <end position="96"/>
    </location>
</feature>
<reference evidence="9 10" key="1">
    <citation type="submission" date="2024-09" db="EMBL/GenBank/DDBJ databases">
        <authorList>
            <person name="Sun Q."/>
            <person name="Mori K."/>
        </authorList>
    </citation>
    <scope>NUCLEOTIDE SEQUENCE [LARGE SCALE GENOMIC DNA]</scope>
    <source>
        <strain evidence="9 10">CCM 4839</strain>
    </source>
</reference>
<gene>
    <name evidence="9" type="ORF">ACFFJ8_23865</name>
</gene>
<evidence type="ECO:0000256" key="7">
    <source>
        <dbReference type="ARBA" id="ARBA00023136"/>
    </source>
</evidence>
<keyword evidence="10" id="KW-1185">Reference proteome</keyword>
<evidence type="ECO:0000256" key="8">
    <source>
        <dbReference type="SAM" id="Phobius"/>
    </source>
</evidence>
<keyword evidence="4" id="KW-0309">Germination</keyword>
<evidence type="ECO:0000256" key="2">
    <source>
        <dbReference type="ARBA" id="ARBA00007998"/>
    </source>
</evidence>
<evidence type="ECO:0000256" key="1">
    <source>
        <dbReference type="ARBA" id="ARBA00004141"/>
    </source>
</evidence>
<feature type="transmembrane region" description="Helical" evidence="8">
    <location>
        <begin position="368"/>
        <end position="395"/>
    </location>
</feature>
<evidence type="ECO:0000256" key="6">
    <source>
        <dbReference type="ARBA" id="ARBA00022989"/>
    </source>
</evidence>
<evidence type="ECO:0000313" key="10">
    <source>
        <dbReference type="Proteomes" id="UP001589818"/>
    </source>
</evidence>
<evidence type="ECO:0000313" key="9">
    <source>
        <dbReference type="EMBL" id="MFC0394384.1"/>
    </source>
</evidence>
<feature type="transmembrane region" description="Helical" evidence="8">
    <location>
        <begin position="184"/>
        <end position="204"/>
    </location>
</feature>
<accession>A0ABV6JEQ5</accession>
<feature type="transmembrane region" description="Helical" evidence="8">
    <location>
        <begin position="145"/>
        <end position="164"/>
    </location>
</feature>
<dbReference type="PANTHER" id="PTHR34975">
    <property type="entry name" value="SPORE GERMINATION PROTEIN A2"/>
    <property type="match status" value="1"/>
</dbReference>
<dbReference type="Pfam" id="PF03845">
    <property type="entry name" value="Spore_permease"/>
    <property type="match status" value="1"/>
</dbReference>
<dbReference type="NCBIfam" id="TIGR00912">
    <property type="entry name" value="2A0309"/>
    <property type="match status" value="1"/>
</dbReference>
<feature type="transmembrane region" description="Helical" evidence="8">
    <location>
        <begin position="41"/>
        <end position="61"/>
    </location>
</feature>
<feature type="transmembrane region" description="Helical" evidence="8">
    <location>
        <begin position="108"/>
        <end position="133"/>
    </location>
</feature>
<dbReference type="Proteomes" id="UP001589818">
    <property type="component" value="Unassembled WGS sequence"/>
</dbReference>
<protein>
    <submittedName>
        <fullName evidence="9">Endospore germination permease</fullName>
    </submittedName>
</protein>
<keyword evidence="6 8" id="KW-1133">Transmembrane helix</keyword>
<dbReference type="PANTHER" id="PTHR34975:SF2">
    <property type="entry name" value="SPORE GERMINATION PROTEIN A2"/>
    <property type="match status" value="1"/>
</dbReference>
<feature type="transmembrane region" description="Helical" evidence="8">
    <location>
        <begin position="269"/>
        <end position="292"/>
    </location>
</feature>
<feature type="transmembrane region" description="Helical" evidence="8">
    <location>
        <begin position="401"/>
        <end position="422"/>
    </location>
</feature>
<keyword evidence="7 8" id="KW-0472">Membrane</keyword>
<keyword evidence="5 8" id="KW-0812">Transmembrane</keyword>
<sequence>MKDKMTISTLQLAMLICTFLAISSQASLPMALAGSAKQDAWFSYFIPILYGCGAGMFFYKLAHKFPGLNMYEITNSVCGKFVGGLLNALFILYFIVDLSAQTRLFSDFFSSSILLRTPPELIIMMITLLIIYYSSGTMEHLARTNVIFILSYSIILLFLPIILLNEIDLNKLEPVLSSGFIPPLKSSILAAAAFGDVLAIGAFLHHVKGPRDIYMAMKLGVMVSSFLLTVWNFCLISVVSPVFVSRLIFTGWILVQQIHVTDFLDRVDLMVFSLFMPLILIKHAVLFIAILTGLASYTKKGRNFGNLMVGLLIMLFSIAAFDNTNEVIMFNNYGMIPLTLLVHIVFFGCLSVGISISKWTGRTKTSPGVNIGLFGGLARAMLVGCGASIAFGAYFGSKLGWYGTVSAGLFIMFLLLCMYFTFRQYGETILNKG</sequence>